<dbReference type="EMBL" id="MN740764">
    <property type="protein sequence ID" value="QHS82294.1"/>
    <property type="molecule type" value="Genomic_DNA"/>
</dbReference>
<feature type="region of interest" description="Disordered" evidence="1">
    <location>
        <begin position="65"/>
        <end position="93"/>
    </location>
</feature>
<protein>
    <submittedName>
        <fullName evidence="2">Uncharacterized protein</fullName>
    </submittedName>
</protein>
<sequence length="111" mass="12059">MVEQMIGSRTQVMNGTAHHTKGGLTKKQLMYNKHGRIVSRKKHTMGKKTIKHLYKLGYKPKKGSFKLFKKGHGKSRSKRGGSGMNALSPSPISGIHNTSGVGIQFIAGNAA</sequence>
<reference evidence="2" key="1">
    <citation type="journal article" date="2020" name="Nature">
        <title>Giant virus diversity and host interactions through global metagenomics.</title>
        <authorList>
            <person name="Schulz F."/>
            <person name="Roux S."/>
            <person name="Paez-Espino D."/>
            <person name="Jungbluth S."/>
            <person name="Walsh D.A."/>
            <person name="Denef V.J."/>
            <person name="McMahon K.D."/>
            <person name="Konstantinidis K.T."/>
            <person name="Eloe-Fadrosh E.A."/>
            <person name="Kyrpides N.C."/>
            <person name="Woyke T."/>
        </authorList>
    </citation>
    <scope>NUCLEOTIDE SEQUENCE</scope>
    <source>
        <strain evidence="2">GVMAG-S-1101165-79</strain>
    </source>
</reference>
<dbReference type="InterPro" id="IPR043928">
    <property type="entry name" value="DNVP"/>
</dbReference>
<feature type="region of interest" description="Disordered" evidence="1">
    <location>
        <begin position="1"/>
        <end position="23"/>
    </location>
</feature>
<dbReference type="GO" id="GO:0003677">
    <property type="term" value="F:DNA binding"/>
    <property type="evidence" value="ECO:0007669"/>
    <property type="project" value="InterPro"/>
</dbReference>
<dbReference type="GO" id="GO:0051276">
    <property type="term" value="P:chromosome organization"/>
    <property type="evidence" value="ECO:0007669"/>
    <property type="project" value="InterPro"/>
</dbReference>
<dbReference type="AlphaFoldDB" id="A0A6C0AR87"/>
<name>A0A6C0AR87_9ZZZZ</name>
<evidence type="ECO:0000313" key="2">
    <source>
        <dbReference type="EMBL" id="QHS82294.1"/>
    </source>
</evidence>
<accession>A0A6C0AR87</accession>
<feature type="compositionally biased region" description="Basic residues" evidence="1">
    <location>
        <begin position="65"/>
        <end position="79"/>
    </location>
</feature>
<dbReference type="Pfam" id="PF19060">
    <property type="entry name" value="DVNP"/>
    <property type="match status" value="1"/>
</dbReference>
<evidence type="ECO:0000256" key="1">
    <source>
        <dbReference type="SAM" id="MobiDB-lite"/>
    </source>
</evidence>
<proteinExistence type="predicted"/>
<organism evidence="2">
    <name type="scientific">viral metagenome</name>
    <dbReference type="NCBI Taxonomy" id="1070528"/>
    <lineage>
        <taxon>unclassified sequences</taxon>
        <taxon>metagenomes</taxon>
        <taxon>organismal metagenomes</taxon>
    </lineage>
</organism>